<dbReference type="GO" id="GO:0008028">
    <property type="term" value="F:monocarboxylic acid transmembrane transporter activity"/>
    <property type="evidence" value="ECO:0007669"/>
    <property type="project" value="TreeGrafter"/>
</dbReference>
<keyword evidence="2" id="KW-0812">Transmembrane</keyword>
<feature type="transmembrane region" description="Helical" evidence="2">
    <location>
        <begin position="384"/>
        <end position="403"/>
    </location>
</feature>
<feature type="compositionally biased region" description="Basic residues" evidence="1">
    <location>
        <begin position="278"/>
        <end position="291"/>
    </location>
</feature>
<dbReference type="Gene3D" id="1.20.1250.20">
    <property type="entry name" value="MFS general substrate transporter like domains"/>
    <property type="match status" value="2"/>
</dbReference>
<dbReference type="Proteomes" id="UP000838412">
    <property type="component" value="Chromosome 1"/>
</dbReference>
<proteinExistence type="predicted"/>
<dbReference type="PANTHER" id="PTHR11360">
    <property type="entry name" value="MONOCARBOXYLATE TRANSPORTER"/>
    <property type="match status" value="1"/>
</dbReference>
<dbReference type="AlphaFoldDB" id="A0A8J9YI64"/>
<dbReference type="EMBL" id="OV696686">
    <property type="protein sequence ID" value="CAH1228568.1"/>
    <property type="molecule type" value="Genomic_DNA"/>
</dbReference>
<keyword evidence="2" id="KW-0472">Membrane</keyword>
<feature type="transmembrane region" description="Helical" evidence="2">
    <location>
        <begin position="78"/>
        <end position="96"/>
    </location>
</feature>
<dbReference type="InterPro" id="IPR011701">
    <property type="entry name" value="MFS"/>
</dbReference>
<feature type="transmembrane region" description="Helical" evidence="2">
    <location>
        <begin position="349"/>
        <end position="372"/>
    </location>
</feature>
<evidence type="ECO:0000256" key="2">
    <source>
        <dbReference type="SAM" id="Phobius"/>
    </source>
</evidence>
<sequence length="567" mass="60758">MVVVAPDGGWSWVVLFAGMGAMICTEGMSDAVSVLVPAWLDKFKSSRGSTAWIGSLLCLRFIAGPFGGVLIKKFGCRKVGILGSVIMSAGIALSAFGTSVPYMYFTYGILGGTGCGLPLLAAIVSVGQYFDKKRHIAYGISVAGVGVGISAFSMFQQYLLDEFGWFGTALIMGAVLLNNCVFCAIFRPLPDVPEENVNNTITEKAVEEAMNVKQEKARLIETSANWNDGLLHVPTDGVHRELRSSKSNLMAYKAISNAMYLSHESLVSNMSRPNSRASSRHHSRGPSRVHSMHSLASSRLNSRVDINVVQEPHEYSPPAKKTLLQKIRNLGSAICLTLEWDPSLLASPLVLVFLGSNLLKSFGNFVPLVVYADKATTEGLTYDQATFSVTMMGFAGIVGRLFFPAVCGFCKVRSLWVFMVAVVVTGVPLLLLLVWRSFTAYCFCGGLFGAGLGGAAAVVPALTVDLFGVEELPTLYGFEMLMEGATGLIAGPIAGALYDVSGTYDWGFGLAGAALIAGGLLLFAIPRLERKTDVPVVELEDMDGYTPQLVTIPEFEPEVVEAQLTSV</sequence>
<feature type="transmembrane region" description="Helical" evidence="2">
    <location>
        <begin position="415"/>
        <end position="435"/>
    </location>
</feature>
<feature type="transmembrane region" description="Helical" evidence="2">
    <location>
        <begin position="12"/>
        <end position="40"/>
    </location>
</feature>
<feature type="transmembrane region" description="Helical" evidence="2">
    <location>
        <begin position="480"/>
        <end position="500"/>
    </location>
</feature>
<accession>A0A8J9YI64</accession>
<feature type="transmembrane region" description="Helical" evidence="2">
    <location>
        <begin position="447"/>
        <end position="468"/>
    </location>
</feature>
<keyword evidence="2" id="KW-1133">Transmembrane helix</keyword>
<dbReference type="InterPro" id="IPR036259">
    <property type="entry name" value="MFS_trans_sf"/>
</dbReference>
<dbReference type="OrthoDB" id="5667at2759"/>
<feature type="transmembrane region" description="Helical" evidence="2">
    <location>
        <begin position="52"/>
        <end position="71"/>
    </location>
</feature>
<name>A0A8J9YI64_BRALA</name>
<feature type="region of interest" description="Disordered" evidence="1">
    <location>
        <begin position="270"/>
        <end position="294"/>
    </location>
</feature>
<feature type="transmembrane region" description="Helical" evidence="2">
    <location>
        <begin position="136"/>
        <end position="159"/>
    </location>
</feature>
<gene>
    <name evidence="3" type="primary">SLC16A9</name>
    <name evidence="3" type="ORF">BLAG_LOCUS687</name>
</gene>
<feature type="transmembrane region" description="Helical" evidence="2">
    <location>
        <begin position="506"/>
        <end position="525"/>
    </location>
</feature>
<keyword evidence="4" id="KW-1185">Reference proteome</keyword>
<evidence type="ECO:0000313" key="3">
    <source>
        <dbReference type="EMBL" id="CAH1228568.1"/>
    </source>
</evidence>
<feature type="transmembrane region" description="Helical" evidence="2">
    <location>
        <begin position="102"/>
        <end position="124"/>
    </location>
</feature>
<protein>
    <submittedName>
        <fullName evidence="3">SLC16A9 protein</fullName>
    </submittedName>
</protein>
<reference evidence="3" key="1">
    <citation type="submission" date="2022-01" db="EMBL/GenBank/DDBJ databases">
        <authorList>
            <person name="Braso-Vives M."/>
        </authorList>
    </citation>
    <scope>NUCLEOTIDE SEQUENCE</scope>
</reference>
<dbReference type="Pfam" id="PF07690">
    <property type="entry name" value="MFS_1"/>
    <property type="match status" value="2"/>
</dbReference>
<evidence type="ECO:0000313" key="4">
    <source>
        <dbReference type="Proteomes" id="UP000838412"/>
    </source>
</evidence>
<evidence type="ECO:0000256" key="1">
    <source>
        <dbReference type="SAM" id="MobiDB-lite"/>
    </source>
</evidence>
<organism evidence="3 4">
    <name type="scientific">Branchiostoma lanceolatum</name>
    <name type="common">Common lancelet</name>
    <name type="synonym">Amphioxus lanceolatum</name>
    <dbReference type="NCBI Taxonomy" id="7740"/>
    <lineage>
        <taxon>Eukaryota</taxon>
        <taxon>Metazoa</taxon>
        <taxon>Chordata</taxon>
        <taxon>Cephalochordata</taxon>
        <taxon>Leptocardii</taxon>
        <taxon>Amphioxiformes</taxon>
        <taxon>Branchiostomatidae</taxon>
        <taxon>Branchiostoma</taxon>
    </lineage>
</organism>
<dbReference type="CDD" id="cd17352">
    <property type="entry name" value="MFS_MCT_SLC16"/>
    <property type="match status" value="1"/>
</dbReference>
<dbReference type="SUPFAM" id="SSF103473">
    <property type="entry name" value="MFS general substrate transporter"/>
    <property type="match status" value="1"/>
</dbReference>
<dbReference type="PANTHER" id="PTHR11360:SF310">
    <property type="entry name" value="MONOCARBOXYLATE TRANSPORTER 9-LIKE"/>
    <property type="match status" value="1"/>
</dbReference>
<dbReference type="InterPro" id="IPR050327">
    <property type="entry name" value="Proton-linked_MCT"/>
</dbReference>
<feature type="transmembrane region" description="Helical" evidence="2">
    <location>
        <begin position="165"/>
        <end position="186"/>
    </location>
</feature>